<organism evidence="1 4">
    <name type="scientific">Leptospira adleri</name>
    <dbReference type="NCBI Taxonomy" id="2023186"/>
    <lineage>
        <taxon>Bacteria</taxon>
        <taxon>Pseudomonadati</taxon>
        <taxon>Spirochaetota</taxon>
        <taxon>Spirochaetia</taxon>
        <taxon>Leptospirales</taxon>
        <taxon>Leptospiraceae</taxon>
        <taxon>Leptospira</taxon>
    </lineage>
</organism>
<dbReference type="CDD" id="cd02513">
    <property type="entry name" value="CMP-NeuAc_Synthase"/>
    <property type="match status" value="1"/>
</dbReference>
<dbReference type="PANTHER" id="PTHR21485:SF6">
    <property type="entry name" value="N-ACYLNEURAMINATE CYTIDYLYLTRANSFERASE-RELATED"/>
    <property type="match status" value="1"/>
</dbReference>
<dbReference type="EMBL" id="NPDV01000007">
    <property type="protein sequence ID" value="PJZ53384.1"/>
    <property type="molecule type" value="Genomic_DNA"/>
</dbReference>
<comment type="caution">
    <text evidence="1">The sequence shown here is derived from an EMBL/GenBank/DDBJ whole genome shotgun (WGS) entry which is preliminary data.</text>
</comment>
<dbReference type="AlphaFoldDB" id="A0A2M9YPB4"/>
<dbReference type="Proteomes" id="UP000232188">
    <property type="component" value="Unassembled WGS sequence"/>
</dbReference>
<evidence type="ECO:0000313" key="1">
    <source>
        <dbReference type="EMBL" id="PJZ53384.1"/>
    </source>
</evidence>
<evidence type="ECO:0000313" key="2">
    <source>
        <dbReference type="EMBL" id="PJZ61827.1"/>
    </source>
</evidence>
<dbReference type="InterPro" id="IPR029044">
    <property type="entry name" value="Nucleotide-diphossugar_trans"/>
</dbReference>
<dbReference type="GO" id="GO:0008781">
    <property type="term" value="F:N-acylneuraminate cytidylyltransferase activity"/>
    <property type="evidence" value="ECO:0007669"/>
    <property type="project" value="TreeGrafter"/>
</dbReference>
<accession>A0A2M9YPB4</accession>
<dbReference type="PANTHER" id="PTHR21485">
    <property type="entry name" value="HAD SUPERFAMILY MEMBERS CMAS AND KDSC"/>
    <property type="match status" value="1"/>
</dbReference>
<keyword evidence="3" id="KW-1185">Reference proteome</keyword>
<keyword evidence="1" id="KW-0808">Transferase</keyword>
<dbReference type="InterPro" id="IPR050793">
    <property type="entry name" value="CMP-NeuNAc_synthase"/>
</dbReference>
<dbReference type="Proteomes" id="UP000232149">
    <property type="component" value="Unassembled WGS sequence"/>
</dbReference>
<dbReference type="Gene3D" id="3.90.550.10">
    <property type="entry name" value="Spore Coat Polysaccharide Biosynthesis Protein SpsA, Chain A"/>
    <property type="match status" value="1"/>
</dbReference>
<dbReference type="EMBL" id="NPDU01000025">
    <property type="protein sequence ID" value="PJZ61827.1"/>
    <property type="molecule type" value="Genomic_DNA"/>
</dbReference>
<proteinExistence type="predicted"/>
<name>A0A2M9YPB4_9LEPT</name>
<reference evidence="3 4" key="1">
    <citation type="submission" date="2017-07" db="EMBL/GenBank/DDBJ databases">
        <title>Leptospira spp. isolated from tropical soils.</title>
        <authorList>
            <person name="Thibeaux R."/>
            <person name="Iraola G."/>
            <person name="Ferres I."/>
            <person name="Bierque E."/>
            <person name="Girault D."/>
            <person name="Soupe-Gilbert M.-E."/>
            <person name="Picardeau M."/>
            <person name="Goarant C."/>
        </authorList>
    </citation>
    <scope>NUCLEOTIDE SEQUENCE [LARGE SCALE GENOMIC DNA]</scope>
    <source>
        <strain evidence="1 4">FH2-B-C1</strain>
        <strain evidence="2 3">FH2-B-D1</strain>
    </source>
</reference>
<protein>
    <submittedName>
        <fullName evidence="1">Acylneuraminate cytidylyltransferase</fullName>
    </submittedName>
</protein>
<dbReference type="SUPFAM" id="SSF53448">
    <property type="entry name" value="Nucleotide-diphospho-sugar transferases"/>
    <property type="match status" value="1"/>
</dbReference>
<dbReference type="RefSeq" id="WP_100785476.1">
    <property type="nucleotide sequence ID" value="NZ_NPDU01000025.1"/>
</dbReference>
<keyword evidence="1" id="KW-0548">Nucleotidyltransferase</keyword>
<evidence type="ECO:0000313" key="4">
    <source>
        <dbReference type="Proteomes" id="UP000232188"/>
    </source>
</evidence>
<gene>
    <name evidence="2" type="ORF">CH376_11305</name>
    <name evidence="1" type="ORF">CH380_09295</name>
</gene>
<evidence type="ECO:0000313" key="3">
    <source>
        <dbReference type="Proteomes" id="UP000232149"/>
    </source>
</evidence>
<dbReference type="Pfam" id="PF02348">
    <property type="entry name" value="CTP_transf_3"/>
    <property type="match status" value="1"/>
</dbReference>
<dbReference type="InterPro" id="IPR003329">
    <property type="entry name" value="Cytidylyl_trans"/>
</dbReference>
<sequence>MGKPGILINGQKVLAIITARGGSKGVPKKNIRHLGGKPLIAWTIEVAQKSKYIDRLILSSDDQEIIQVAQRYGCEVPFVREAGLATDTATSIDVVIDALERCPGFDWVILLQPTSPLRTTEDIDAAMETCLSFGADSCVSVTEVEESPFWMYRIENSRLTPILEPSSASRRQDLPEIYSLNGAVYISQVKSLLERKSFLRSDSVSYIMPKNRSVDIDNEIDFDFLEYLIREKK</sequence>